<dbReference type="SMART" id="SM00448">
    <property type="entry name" value="REC"/>
    <property type="match status" value="1"/>
</dbReference>
<keyword evidence="4" id="KW-1185">Reference proteome</keyword>
<accession>A0A433JI30</accession>
<organism evidence="3 4">
    <name type="scientific">Legionella septentrionalis</name>
    <dbReference type="NCBI Taxonomy" id="2498109"/>
    <lineage>
        <taxon>Bacteria</taxon>
        <taxon>Pseudomonadati</taxon>
        <taxon>Pseudomonadota</taxon>
        <taxon>Gammaproteobacteria</taxon>
        <taxon>Legionellales</taxon>
        <taxon>Legionellaceae</taxon>
        <taxon>Legionella</taxon>
    </lineage>
</organism>
<comment type="caution">
    <text evidence="3">The sequence shown here is derived from an EMBL/GenBank/DDBJ whole genome shotgun (WGS) entry which is preliminary data.</text>
</comment>
<feature type="modified residue" description="4-aspartylphosphate" evidence="1">
    <location>
        <position position="68"/>
    </location>
</feature>
<evidence type="ECO:0000256" key="1">
    <source>
        <dbReference type="PROSITE-ProRule" id="PRU00169"/>
    </source>
</evidence>
<dbReference type="PROSITE" id="PS50110">
    <property type="entry name" value="RESPONSE_REGULATORY"/>
    <property type="match status" value="1"/>
</dbReference>
<dbReference type="PANTHER" id="PTHR44520">
    <property type="entry name" value="RESPONSE REGULATOR RCP1-RELATED"/>
    <property type="match status" value="1"/>
</dbReference>
<dbReference type="Proteomes" id="UP000288012">
    <property type="component" value="Unassembled WGS sequence"/>
</dbReference>
<dbReference type="CDD" id="cd17557">
    <property type="entry name" value="REC_Rcp-like"/>
    <property type="match status" value="1"/>
</dbReference>
<feature type="domain" description="Response regulatory" evidence="2">
    <location>
        <begin position="9"/>
        <end position="135"/>
    </location>
</feature>
<protein>
    <submittedName>
        <fullName evidence="3">Response regulator</fullName>
    </submittedName>
</protein>
<dbReference type="OrthoDB" id="9793549at2"/>
<name>A0A433JI30_9GAMM</name>
<dbReference type="PANTHER" id="PTHR44520:SF2">
    <property type="entry name" value="RESPONSE REGULATOR RCP1"/>
    <property type="match status" value="1"/>
</dbReference>
<dbReference type="InterPro" id="IPR001789">
    <property type="entry name" value="Sig_transdc_resp-reg_receiver"/>
</dbReference>
<sequence length="148" mass="17039">MTLFDMAVHILLVEDDEVDIQDIQRTFRKNKISNPLHIARNGVEALNMLLGLNGEQKLFPTPQIILLDINMPKMNGIEFLKKMRSNPDLNSLHVFILTSSNAERDKMAAYKLDIAGYIVKPLQFSDFTQAISFFNLYWTLLDFAHKPE</sequence>
<keyword evidence="1" id="KW-0597">Phosphoprotein</keyword>
<proteinExistence type="predicted"/>
<dbReference type="GO" id="GO:0000160">
    <property type="term" value="P:phosphorelay signal transduction system"/>
    <property type="evidence" value="ECO:0007669"/>
    <property type="project" value="InterPro"/>
</dbReference>
<dbReference type="EMBL" id="RZGR01000025">
    <property type="protein sequence ID" value="RUQ84524.1"/>
    <property type="molecule type" value="Genomic_DNA"/>
</dbReference>
<dbReference type="Pfam" id="PF00072">
    <property type="entry name" value="Response_reg"/>
    <property type="match status" value="1"/>
</dbReference>
<evidence type="ECO:0000313" key="3">
    <source>
        <dbReference type="EMBL" id="RUQ84524.1"/>
    </source>
</evidence>
<dbReference type="SUPFAM" id="SSF52172">
    <property type="entry name" value="CheY-like"/>
    <property type="match status" value="1"/>
</dbReference>
<reference evidence="3 4" key="1">
    <citation type="submission" date="2018-12" db="EMBL/GenBank/DDBJ databases">
        <title>Legionella sp,whole genome shotgun sequence.</title>
        <authorList>
            <person name="Wu H."/>
        </authorList>
    </citation>
    <scope>NUCLEOTIDE SEQUENCE [LARGE SCALE GENOMIC DNA]</scope>
    <source>
        <strain evidence="4">km714</strain>
    </source>
</reference>
<dbReference type="InterPro" id="IPR011006">
    <property type="entry name" value="CheY-like_superfamily"/>
</dbReference>
<dbReference type="AlphaFoldDB" id="A0A433JI30"/>
<dbReference type="Gene3D" id="3.40.50.2300">
    <property type="match status" value="1"/>
</dbReference>
<gene>
    <name evidence="3" type="ORF">EKM59_08390</name>
</gene>
<evidence type="ECO:0000259" key="2">
    <source>
        <dbReference type="PROSITE" id="PS50110"/>
    </source>
</evidence>
<dbReference type="InterPro" id="IPR052893">
    <property type="entry name" value="TCS_response_regulator"/>
</dbReference>
<evidence type="ECO:0000313" key="4">
    <source>
        <dbReference type="Proteomes" id="UP000288012"/>
    </source>
</evidence>